<feature type="compositionally biased region" description="Basic and acidic residues" evidence="1">
    <location>
        <begin position="45"/>
        <end position="58"/>
    </location>
</feature>
<organism evidence="4 5">
    <name type="scientific">Gemmata massiliana</name>
    <dbReference type="NCBI Taxonomy" id="1210884"/>
    <lineage>
        <taxon>Bacteria</taxon>
        <taxon>Pseudomonadati</taxon>
        <taxon>Planctomycetota</taxon>
        <taxon>Planctomycetia</taxon>
        <taxon>Gemmatales</taxon>
        <taxon>Gemmataceae</taxon>
        <taxon>Gemmata</taxon>
    </lineage>
</organism>
<evidence type="ECO:0000259" key="3">
    <source>
        <dbReference type="PROSITE" id="PS50106"/>
    </source>
</evidence>
<evidence type="ECO:0000256" key="2">
    <source>
        <dbReference type="SAM" id="SignalP"/>
    </source>
</evidence>
<dbReference type="InterPro" id="IPR001478">
    <property type="entry name" value="PDZ"/>
</dbReference>
<dbReference type="Proteomes" id="UP000464178">
    <property type="component" value="Chromosome"/>
</dbReference>
<dbReference type="RefSeq" id="WP_162669704.1">
    <property type="nucleotide sequence ID" value="NZ_LR593886.1"/>
</dbReference>
<keyword evidence="5" id="KW-1185">Reference proteome</keyword>
<dbReference type="Pfam" id="PF13180">
    <property type="entry name" value="PDZ_2"/>
    <property type="match status" value="1"/>
</dbReference>
<dbReference type="EMBL" id="LR593886">
    <property type="protein sequence ID" value="VTR95266.1"/>
    <property type="molecule type" value="Genomic_DNA"/>
</dbReference>
<dbReference type="SMART" id="SM00228">
    <property type="entry name" value="PDZ"/>
    <property type="match status" value="1"/>
</dbReference>
<feature type="signal peptide" evidence="2">
    <location>
        <begin position="1"/>
        <end position="31"/>
    </location>
</feature>
<dbReference type="InterPro" id="IPR036034">
    <property type="entry name" value="PDZ_sf"/>
</dbReference>
<keyword evidence="4" id="KW-0378">Hydrolase</keyword>
<evidence type="ECO:0000256" key="1">
    <source>
        <dbReference type="SAM" id="MobiDB-lite"/>
    </source>
</evidence>
<dbReference type="Gene3D" id="2.30.42.10">
    <property type="match status" value="1"/>
</dbReference>
<protein>
    <recommendedName>
        <fullName evidence="3">PDZ domain-containing protein</fullName>
    </recommendedName>
</protein>
<feature type="chain" id="PRO_5027089339" description="PDZ domain-containing protein" evidence="2">
    <location>
        <begin position="32"/>
        <end position="321"/>
    </location>
</feature>
<keyword evidence="2" id="KW-0732">Signal</keyword>
<sequence length="321" mass="33475">MSGIRIRTGAAGAVLGSAALALALGFSMSHADEPKAPKPPIPEALPKEGKSPFSADLKKAQEQMFRAVEALAKDPNDAEARKQLDEARAALMKALASGANEIPRPGPGFPGFGLGRAPDRARLGVQLEPLTPLVTDQLGLDPKSGVAIASVLEGSAAAKGGFKVHDVVIEFAGKPVSNDPRDFTRQVSAVKPGEKVNAVVVRKGRKVELKGIELPAPEVVPQPEAQRLPTNPKALENNKAGDSVSVSIDNGKFVVKATQSGVNFVITGQVGADGATADKVTIKSGDETIEAASLDKVPEKYRPTVEKLLKNVGASRAKVRD</sequence>
<dbReference type="GO" id="GO:0006508">
    <property type="term" value="P:proteolysis"/>
    <property type="evidence" value="ECO:0007669"/>
    <property type="project" value="UniProtKB-KW"/>
</dbReference>
<feature type="domain" description="PDZ" evidence="3">
    <location>
        <begin position="124"/>
        <end position="178"/>
    </location>
</feature>
<dbReference type="AlphaFoldDB" id="A0A6P2D450"/>
<gene>
    <name evidence="4" type="ORF">SOIL9_24480</name>
</gene>
<dbReference type="KEGG" id="gms:SOIL9_24480"/>
<name>A0A6P2D450_9BACT</name>
<accession>A0A6P2D450</accession>
<evidence type="ECO:0000313" key="4">
    <source>
        <dbReference type="EMBL" id="VTR95266.1"/>
    </source>
</evidence>
<reference evidence="4 5" key="1">
    <citation type="submission" date="2019-05" db="EMBL/GenBank/DDBJ databases">
        <authorList>
            <consortium name="Science for Life Laboratories"/>
        </authorList>
    </citation>
    <scope>NUCLEOTIDE SEQUENCE [LARGE SCALE GENOMIC DNA]</scope>
    <source>
        <strain evidence="4">Soil9</strain>
    </source>
</reference>
<evidence type="ECO:0000313" key="5">
    <source>
        <dbReference type="Proteomes" id="UP000464178"/>
    </source>
</evidence>
<proteinExistence type="predicted"/>
<dbReference type="GO" id="GO:0008233">
    <property type="term" value="F:peptidase activity"/>
    <property type="evidence" value="ECO:0007669"/>
    <property type="project" value="UniProtKB-KW"/>
</dbReference>
<dbReference type="SUPFAM" id="SSF50156">
    <property type="entry name" value="PDZ domain-like"/>
    <property type="match status" value="1"/>
</dbReference>
<feature type="region of interest" description="Disordered" evidence="1">
    <location>
        <begin position="30"/>
        <end position="58"/>
    </location>
</feature>
<dbReference type="PROSITE" id="PS50106">
    <property type="entry name" value="PDZ"/>
    <property type="match status" value="1"/>
</dbReference>
<keyword evidence="4" id="KW-0645">Protease</keyword>